<dbReference type="EMBL" id="CAJNIZ010042862">
    <property type="protein sequence ID" value="CAE7641327.1"/>
    <property type="molecule type" value="Genomic_DNA"/>
</dbReference>
<protein>
    <submittedName>
        <fullName evidence="3">Uncharacterized protein</fullName>
    </submittedName>
</protein>
<evidence type="ECO:0000256" key="2">
    <source>
        <dbReference type="SAM" id="MobiDB-lite"/>
    </source>
</evidence>
<feature type="compositionally biased region" description="Low complexity" evidence="2">
    <location>
        <begin position="50"/>
        <end position="59"/>
    </location>
</feature>
<sequence>MVAGFYIQLSKTKSCLFSFDEDIPLAEVASQSPTSSLPSSRPATKRERSPSPFAASESPSLDKEVPKVLDAKNLPKGEKAKIARVVCPKSGSGNLEVPESIFEMWQDVKKGRQEVFSMWAKSGGAVFMQTVEIFCKRTRARKIEIKGGFYSREDMRKELGYSETRVEKIVKWAESKNLVRHLGERGEGGTQLEHVPLVDLNEMNLDPNDDFIHRGTNDVEGDSAKSVGTQVTAYLRETLKAKNALSTFTEKPLRKLDGMVKEFENLYDELAEAKAEGKITGLPEKLLRLSNECQNLFKKAQKLQSLTQLRKKAKHAESESKDCGDSIVPNVSEQAFLIVKKYAKGMRKLDIYPWSDSDEDASLSTCSSAGRLVESTPVGADITRGLSIRTVPETHTACKILWHCIREINQIREQCGGLKLCIFKIGLTSNPLQRRDSYLLQNFKEFIIIHKVSRVDLLGMLEMLEAALIAEFYDDQRCCRNKQLGGESMRDKFFNPRFPPPYFAYCAATNVPAKDLVEDAKAASRKDPCAVLEKIAGVKASSADAPLYAVLRESGLLSGINIRTTRVGNTLRYPYLEPREFLELLGAKGFFHRVSGLPVDDAKAGLEQFWAHHRLIFPDHPIYNQYMDLCKVIPYYLHGDGGRGFKKEAIEIFSMFPCLGSGTRLKPVDLNRKRKNNEQPVLGINMMGNSGSTRFLFSVISSQIGKLDSGAFDSLMHLWGQKLQSLLSDGFEMNGETWRVCVLGFTGDSPFVKKVGHLDRTFNNVRKTHSSTRDQKGCCWLCQAGKETSAENYPFEHLGYTDPSWIATQGINNIPLPWPAASGPGPLLHYILIPEDDLPAFFRPDLFHVFHAGVGKDFIGSSLVYIMKQVFNLKSFPKNLEHLNSFLHTFLQDCHVTLHLGRNLTEDTLGYSGTREYPEGHWSKNMDTASLMRFIIWLLQLPAHHEHVRRDSMLSQILLAALAMGNAMKKMLTSDYFTASDDCLFVIKAGHTFLSGYQTLATMSYDMQLCLFKYRPKIHYLNHVFLTVKDQWLSAGTAINPCAEATFMSEDFVGQTARLSRRVNPRAVAVKTLQRYDAWVQTLLDKEEIFSLDLSWL</sequence>
<comment type="caution">
    <text evidence="3">The sequence shown here is derived from an EMBL/GenBank/DDBJ whole genome shotgun (WGS) entry which is preliminary data.</text>
</comment>
<name>A0A812VU12_SYMPI</name>
<organism evidence="3 4">
    <name type="scientific">Symbiodinium pilosum</name>
    <name type="common">Dinoflagellate</name>
    <dbReference type="NCBI Taxonomy" id="2952"/>
    <lineage>
        <taxon>Eukaryota</taxon>
        <taxon>Sar</taxon>
        <taxon>Alveolata</taxon>
        <taxon>Dinophyceae</taxon>
        <taxon>Suessiales</taxon>
        <taxon>Symbiodiniaceae</taxon>
        <taxon>Symbiodinium</taxon>
    </lineage>
</organism>
<keyword evidence="4" id="KW-1185">Reference proteome</keyword>
<evidence type="ECO:0000256" key="1">
    <source>
        <dbReference type="SAM" id="Coils"/>
    </source>
</evidence>
<reference evidence="3" key="1">
    <citation type="submission" date="2021-02" db="EMBL/GenBank/DDBJ databases">
        <authorList>
            <person name="Dougan E. K."/>
            <person name="Rhodes N."/>
            <person name="Thang M."/>
            <person name="Chan C."/>
        </authorList>
    </citation>
    <scope>NUCLEOTIDE SEQUENCE</scope>
</reference>
<feature type="region of interest" description="Disordered" evidence="2">
    <location>
        <begin position="28"/>
        <end position="69"/>
    </location>
</feature>
<dbReference type="Proteomes" id="UP000649617">
    <property type="component" value="Unassembled WGS sequence"/>
</dbReference>
<evidence type="ECO:0000313" key="4">
    <source>
        <dbReference type="Proteomes" id="UP000649617"/>
    </source>
</evidence>
<feature type="compositionally biased region" description="Low complexity" evidence="2">
    <location>
        <begin position="30"/>
        <end position="42"/>
    </location>
</feature>
<dbReference type="AlphaFoldDB" id="A0A812VU12"/>
<proteinExistence type="predicted"/>
<keyword evidence="1" id="KW-0175">Coiled coil</keyword>
<accession>A0A812VU12</accession>
<feature type="coiled-coil region" evidence="1">
    <location>
        <begin position="253"/>
        <end position="319"/>
    </location>
</feature>
<feature type="compositionally biased region" description="Basic and acidic residues" evidence="2">
    <location>
        <begin position="60"/>
        <end position="69"/>
    </location>
</feature>
<evidence type="ECO:0000313" key="3">
    <source>
        <dbReference type="EMBL" id="CAE7641327.1"/>
    </source>
</evidence>
<gene>
    <name evidence="3" type="ORF">SPIL2461_LOCUS16986</name>
</gene>